<protein>
    <submittedName>
        <fullName evidence="7">Transposase</fullName>
    </submittedName>
</protein>
<feature type="domain" description="Transposase IS4-like" evidence="5">
    <location>
        <begin position="117"/>
        <end position="327"/>
    </location>
</feature>
<gene>
    <name evidence="10" type="ORF">GZ78_14765</name>
    <name evidence="9" type="ORF">GZ78_18745</name>
    <name evidence="8" type="ORF">GZ78_21565</name>
    <name evidence="7" type="ORF">GZ78_28745</name>
</gene>
<dbReference type="Pfam" id="PF14294">
    <property type="entry name" value="DUF4372"/>
    <property type="match status" value="1"/>
</dbReference>
<dbReference type="GO" id="GO:0004803">
    <property type="term" value="F:transposase activity"/>
    <property type="evidence" value="ECO:0007669"/>
    <property type="project" value="InterPro"/>
</dbReference>
<dbReference type="InterPro" id="IPR047952">
    <property type="entry name" value="Transpos_IS4"/>
</dbReference>
<accession>A0A081MZB2</accession>
<sequence>MKHHNSVFQQLLKVIPRHQFQKVVDRHNGDHRIRTLSCWTQLVAMMFAQLASRVSIRDLVENFNTCHSHHYHLGVSRIKRSSLSDANSHRSASIFSETFFFLLQKVRSHLPRGAASDMVRLIDSTTIDLNVNQFEWAHFRKTKGGIKLHTVYDPEADTPTFFELTSAKVNDRKAAQNLPIMAGVTYVFDRAYDDYSWYYEMTCQGTLFVGRMKSSAVYEVIETRATKENFILEDQIIRLSSDKGRKDCPTYLRRVKIHREEDGKVLVFISNDLKRTAVEIAALYKSRWQIELFFKWIKQNLKIKRFIGRSENAVKIQVLTAMIAYLLLRLAQITTRCQLSLQQIARRISLNLTGRRSLLELFSDPPEKSGGSLLQNQGKLELGYV</sequence>
<evidence type="ECO:0000313" key="10">
    <source>
        <dbReference type="EMBL" id="KEQ17130.1"/>
    </source>
</evidence>
<dbReference type="AlphaFoldDB" id="A0A081MZB2"/>
<evidence type="ECO:0000256" key="2">
    <source>
        <dbReference type="ARBA" id="ARBA00022578"/>
    </source>
</evidence>
<dbReference type="GO" id="GO:0003677">
    <property type="term" value="F:DNA binding"/>
    <property type="evidence" value="ECO:0007669"/>
    <property type="project" value="UniProtKB-KW"/>
</dbReference>
<dbReference type="EMBL" id="JOKH01000004">
    <property type="protein sequence ID" value="KEQ16733.1"/>
    <property type="molecule type" value="Genomic_DNA"/>
</dbReference>
<dbReference type="eggNOG" id="COG3385">
    <property type="taxonomic scope" value="Bacteria"/>
</dbReference>
<keyword evidence="11" id="KW-1185">Reference proteome</keyword>
<dbReference type="GO" id="GO:0006313">
    <property type="term" value="P:DNA transposition"/>
    <property type="evidence" value="ECO:0007669"/>
    <property type="project" value="InterPro"/>
</dbReference>
<evidence type="ECO:0000313" key="7">
    <source>
        <dbReference type="EMBL" id="KEQ11535.1"/>
    </source>
</evidence>
<dbReference type="PANTHER" id="PTHR33258">
    <property type="entry name" value="TRANSPOSASE INSL FOR INSERTION SEQUENCE ELEMENT IS186A-RELATED"/>
    <property type="match status" value="1"/>
</dbReference>
<dbReference type="InterPro" id="IPR012337">
    <property type="entry name" value="RNaseH-like_sf"/>
</dbReference>
<evidence type="ECO:0000313" key="8">
    <source>
        <dbReference type="EMBL" id="KEQ16452.1"/>
    </source>
</evidence>
<comment type="similarity">
    <text evidence="1">Belongs to the transposase 11 family.</text>
</comment>
<dbReference type="PANTHER" id="PTHR33258:SF1">
    <property type="entry name" value="TRANSPOSASE INSL FOR INSERTION SEQUENCE ELEMENT IS186A-RELATED"/>
    <property type="match status" value="1"/>
</dbReference>
<dbReference type="NCBIfam" id="NF033592">
    <property type="entry name" value="transpos_IS4_1"/>
    <property type="match status" value="1"/>
</dbReference>
<evidence type="ECO:0000259" key="6">
    <source>
        <dbReference type="Pfam" id="PF14294"/>
    </source>
</evidence>
<dbReference type="Pfam" id="PF01609">
    <property type="entry name" value="DDE_Tnp_1"/>
    <property type="match status" value="1"/>
</dbReference>
<dbReference type="SUPFAM" id="SSF53098">
    <property type="entry name" value="Ribonuclease H-like"/>
    <property type="match status" value="1"/>
</dbReference>
<keyword evidence="3" id="KW-0238">DNA-binding</keyword>
<evidence type="ECO:0000259" key="5">
    <source>
        <dbReference type="Pfam" id="PF01609"/>
    </source>
</evidence>
<evidence type="ECO:0000256" key="4">
    <source>
        <dbReference type="ARBA" id="ARBA00023172"/>
    </source>
</evidence>
<dbReference type="InterPro" id="IPR002559">
    <property type="entry name" value="Transposase_11"/>
</dbReference>
<dbReference type="Proteomes" id="UP000028073">
    <property type="component" value="Unassembled WGS sequence"/>
</dbReference>
<name>A0A081MZB2_9GAMM</name>
<dbReference type="OrthoDB" id="6112254at2"/>
<evidence type="ECO:0000256" key="3">
    <source>
        <dbReference type="ARBA" id="ARBA00023125"/>
    </source>
</evidence>
<dbReference type="InterPro" id="IPR025399">
    <property type="entry name" value="DUF4372"/>
</dbReference>
<comment type="caution">
    <text evidence="7">The sequence shown here is derived from an EMBL/GenBank/DDBJ whole genome shotgun (WGS) entry which is preliminary data.</text>
</comment>
<feature type="domain" description="DUF4372" evidence="6">
    <location>
        <begin position="3"/>
        <end position="75"/>
    </location>
</feature>
<dbReference type="RefSeq" id="WP_034837026.1">
    <property type="nucleotide sequence ID" value="NZ_JOKH01000003.1"/>
</dbReference>
<evidence type="ECO:0000313" key="11">
    <source>
        <dbReference type="Proteomes" id="UP000028073"/>
    </source>
</evidence>
<reference evidence="7 11" key="1">
    <citation type="submission" date="2014-06" db="EMBL/GenBank/DDBJ databases">
        <title>Whole Genome Sequences of Three Symbiotic Endozoicomonas Bacteria.</title>
        <authorList>
            <person name="Neave M.J."/>
            <person name="Apprill A."/>
            <person name="Voolstra C.R."/>
        </authorList>
    </citation>
    <scope>NUCLEOTIDE SEQUENCE [LARGE SCALE GENOMIC DNA]</scope>
    <source>
        <strain evidence="7 11">DSM 25634</strain>
    </source>
</reference>
<evidence type="ECO:0000256" key="1">
    <source>
        <dbReference type="ARBA" id="ARBA00010075"/>
    </source>
</evidence>
<dbReference type="EMBL" id="JOKH01000005">
    <property type="protein sequence ID" value="KEQ16452.1"/>
    <property type="molecule type" value="Genomic_DNA"/>
</dbReference>
<organism evidence="7 11">
    <name type="scientific">Endozoicomonas numazuensis</name>
    <dbReference type="NCBI Taxonomy" id="1137799"/>
    <lineage>
        <taxon>Bacteria</taxon>
        <taxon>Pseudomonadati</taxon>
        <taxon>Pseudomonadota</taxon>
        <taxon>Gammaproteobacteria</taxon>
        <taxon>Oceanospirillales</taxon>
        <taxon>Endozoicomonadaceae</taxon>
        <taxon>Endozoicomonas</taxon>
    </lineage>
</organism>
<dbReference type="EMBL" id="JOKH01000003">
    <property type="protein sequence ID" value="KEQ17130.1"/>
    <property type="molecule type" value="Genomic_DNA"/>
</dbReference>
<keyword evidence="2" id="KW-0815">Transposition</keyword>
<evidence type="ECO:0000313" key="9">
    <source>
        <dbReference type="EMBL" id="KEQ16733.1"/>
    </source>
</evidence>
<keyword evidence="4" id="KW-0233">DNA recombination</keyword>
<dbReference type="EMBL" id="JOKH01000014">
    <property type="protein sequence ID" value="KEQ11535.1"/>
    <property type="molecule type" value="Genomic_DNA"/>
</dbReference>
<proteinExistence type="inferred from homology"/>